<proteinExistence type="predicted"/>
<gene>
    <name evidence="2" type="ORF">H2200_012881</name>
</gene>
<feature type="compositionally biased region" description="Polar residues" evidence="1">
    <location>
        <begin position="616"/>
        <end position="637"/>
    </location>
</feature>
<accession>A0AA38WX41</accession>
<evidence type="ECO:0000256" key="1">
    <source>
        <dbReference type="SAM" id="MobiDB-lite"/>
    </source>
</evidence>
<feature type="compositionally biased region" description="Acidic residues" evidence="1">
    <location>
        <begin position="650"/>
        <end position="662"/>
    </location>
</feature>
<evidence type="ECO:0000313" key="3">
    <source>
        <dbReference type="Proteomes" id="UP001172673"/>
    </source>
</evidence>
<organism evidence="2 3">
    <name type="scientific">Cladophialophora chaetospira</name>
    <dbReference type="NCBI Taxonomy" id="386627"/>
    <lineage>
        <taxon>Eukaryota</taxon>
        <taxon>Fungi</taxon>
        <taxon>Dikarya</taxon>
        <taxon>Ascomycota</taxon>
        <taxon>Pezizomycotina</taxon>
        <taxon>Eurotiomycetes</taxon>
        <taxon>Chaetothyriomycetidae</taxon>
        <taxon>Chaetothyriales</taxon>
        <taxon>Herpotrichiellaceae</taxon>
        <taxon>Cladophialophora</taxon>
    </lineage>
</organism>
<keyword evidence="3" id="KW-1185">Reference proteome</keyword>
<feature type="compositionally biased region" description="Polar residues" evidence="1">
    <location>
        <begin position="595"/>
        <end position="609"/>
    </location>
</feature>
<feature type="compositionally biased region" description="Acidic residues" evidence="1">
    <location>
        <begin position="892"/>
        <end position="904"/>
    </location>
</feature>
<feature type="region of interest" description="Disordered" evidence="1">
    <location>
        <begin position="848"/>
        <end position="920"/>
    </location>
</feature>
<dbReference type="EMBL" id="JAPDRK010000025">
    <property type="protein sequence ID" value="KAJ9602687.1"/>
    <property type="molecule type" value="Genomic_DNA"/>
</dbReference>
<feature type="compositionally biased region" description="Polar residues" evidence="1">
    <location>
        <begin position="663"/>
        <end position="681"/>
    </location>
</feature>
<sequence>MDDFQNHSTFYLPPAMVTNEVLYHSEHVPNNSQVLSQDQYNFSLQMSPEYASHFIPPAHLVQGPFIDPQVLHSPWSPQQPQTSFNVYATPFTPGPQRHTSMTFNIEAPEFVPGAYQPSPYQVPSMLDPFAAPFTPSAHQHMATVLNVDAPEFIPGAYPASIPRPTVSFPPEVEDSRSVLPQQLDHICTSPSRVDVHTVADVVDDMLPSVAVVNLPPSTSTKRKRGEVCAAVRALSFEALQDYDSEPQYQQYVEAEKAELFAQDEAQRLKEHANRKAQRGAWLESRTEEQLDALEEGGFPPYHTNGEVNVADIPNASTPGLFNAQGFYYPTPSNRDDSVPAALIPIRDLEKFPLERGSYERSCESVEEERQGQVVYRYRGRHWSEPHHINFFGQAVAVKSTTRPETTIAVLTRNLGALTVTTPDGSWKNTIMACATNLVDPVLFCGKPEILTIPRASDLENACSGLAYLTYSRQGTWGESHGEEDRVVQDYLDPDTWYDGAIYMNGVSAGFPSRETIITAASTKQRQDREARKAACLKRIAKGRVQPRLGLSCVTQEDLTVMRATVPRPMITSSNQHPTNTTNSVAVPAAQTDTANSFAVPATRTNTANSAAVPVPRTNTNNSVSVSAPQTTSSSLTVQCRAYDRANGIPDLDDWGEEAETEDTPAQGSNPKAADNQGTQDTATKEESTPEVQEAVSAVVESDWNRQVRERDEAIGYRPAKGKWSDDAEEDELDAQPAATPMPDSPAPAILVDATVPDLVVEPLLEAETRLDDQDHIEAEPSVNVQGAVDHEITAGVGSTTDAEFINEVETSAEAVVDTEALLDIEDPDPAAPVTPEAPVDVETPVHDFEPAVDSAPSTDDSASGHSRQVSASTTETPVDTAGNTPPTSPELGPDDDKDSVNSDDETSRRPQSPPLAAEQRANELIEEVSFDEEYRLIHGQELPLSPAQIDADRLQAAFGGLNAEMEAATALAPSSCALIGPLPPVEPVVQIPGLGMIDDAEETAAPAPAATPERGAQLMVVPFVPLQNAGPPAHILQTIAGQVQEIGHITPGPVPGQPYTTLHRFRNGASTVTRPGQAFGLRRSRAMIFERQPHSARPVSEESTPAVTFLTVDLVPNRLIEEVSDEGQAIDAAVVNERSPPVVLSRQPHKLSAIPEEVFDEEGNISEEDTPEVDFTVEDPPADQGNEEVFESTQGQEIGDTVINENVTLIRDTDLSIVVTKDFAQESATEDDHTSSSESSTSLSSANGLLTNTARNAFYMLPNQHITTTPSMVTMAPPYSSMVTLYTVGTESLTPSAYDQWPDFDSVCSPQIPPRTSSLAWNHTRIDVGVSPSSPLLPASRRTSGGRLSASWSSIGRKSTKRRPATTTTNPFTIDLRSQDEILTRAQHNDDALTEVPASRCVSDGSVTSRMGKKTKGVFKKSISKLKAVLGKKN</sequence>
<feature type="compositionally biased region" description="Low complexity" evidence="1">
    <location>
        <begin position="1236"/>
        <end position="1246"/>
    </location>
</feature>
<name>A0AA38WX41_9EURO</name>
<feature type="compositionally biased region" description="Low complexity" evidence="1">
    <location>
        <begin position="690"/>
        <end position="701"/>
    </location>
</feature>
<evidence type="ECO:0000313" key="2">
    <source>
        <dbReference type="EMBL" id="KAJ9602687.1"/>
    </source>
</evidence>
<comment type="caution">
    <text evidence="2">The sequence shown here is derived from an EMBL/GenBank/DDBJ whole genome shotgun (WGS) entry which is preliminary data.</text>
</comment>
<feature type="compositionally biased region" description="Polar residues" evidence="1">
    <location>
        <begin position="855"/>
        <end position="885"/>
    </location>
</feature>
<feature type="region of interest" description="Disordered" evidence="1">
    <location>
        <begin position="1333"/>
        <end position="1371"/>
    </location>
</feature>
<reference evidence="2" key="1">
    <citation type="submission" date="2022-10" db="EMBL/GenBank/DDBJ databases">
        <title>Culturing micro-colonial fungi from biological soil crusts in the Mojave desert and describing Neophaeococcomyces mojavensis, and introducing the new genera and species Taxawa tesnikishii.</title>
        <authorList>
            <person name="Kurbessoian T."/>
            <person name="Stajich J.E."/>
        </authorList>
    </citation>
    <scope>NUCLEOTIDE SEQUENCE</scope>
    <source>
        <strain evidence="2">TK_41</strain>
    </source>
</reference>
<feature type="region of interest" description="Disordered" evidence="1">
    <location>
        <begin position="1225"/>
        <end position="1246"/>
    </location>
</feature>
<dbReference type="Proteomes" id="UP001172673">
    <property type="component" value="Unassembled WGS sequence"/>
</dbReference>
<feature type="region of interest" description="Disordered" evidence="1">
    <location>
        <begin position="595"/>
        <end position="703"/>
    </location>
</feature>
<protein>
    <submittedName>
        <fullName evidence="2">Uncharacterized protein</fullName>
    </submittedName>
</protein>
<feature type="region of interest" description="Disordered" evidence="1">
    <location>
        <begin position="717"/>
        <end position="743"/>
    </location>
</feature>